<dbReference type="Proteomes" id="UP000009135">
    <property type="component" value="Chromosome"/>
</dbReference>
<name>H6N6I9_MYCHN</name>
<dbReference type="HOGENOM" id="CLU_098620_2_0_14"/>
<organism evidence="1 2">
    <name type="scientific">Mycoplasma haemocanis (strain Illinois)</name>
    <dbReference type="NCBI Taxonomy" id="1111676"/>
    <lineage>
        <taxon>Bacteria</taxon>
        <taxon>Bacillati</taxon>
        <taxon>Mycoplasmatota</taxon>
        <taxon>Mollicutes</taxon>
        <taxon>Mycoplasmataceae</taxon>
        <taxon>Mycoplasma</taxon>
    </lineage>
</organism>
<dbReference type="STRING" id="1111676.MHC_01975"/>
<dbReference type="KEGG" id="mhe:MHC_01975"/>
<accession>H6N6I9</accession>
<keyword evidence="2" id="KW-1185">Reference proteome</keyword>
<protein>
    <submittedName>
        <fullName evidence="1">Uncharacterized protein</fullName>
    </submittedName>
</protein>
<evidence type="ECO:0000313" key="1">
    <source>
        <dbReference type="EMBL" id="AEW45261.2"/>
    </source>
</evidence>
<dbReference type="EMBL" id="CP003199">
    <property type="protein sequence ID" value="AEW45261.2"/>
    <property type="molecule type" value="Genomic_DNA"/>
</dbReference>
<proteinExistence type="predicted"/>
<gene>
    <name evidence="1" type="ordered locus">MHC_01975</name>
</gene>
<sequence length="217" mass="24796">MIIGDDLTMQITNSLISKLGASALIASGVGVAGWKIGFQKQEKEKVSKYLTKIGRVLASENSDWERLKEFYSKETNSHPISNIPKDNITPQLIKDWCSLELEKVVTNQTEDHLLLVESWCSKPQKLSERLGSIGKNKLDTEGSGDTSTWTKYVEEYKVPTVGKNIQKKSSTGDKWEDFENNTINEQILKDWCKGYEASHFKHEKDVLFEKYLRWCSK</sequence>
<reference evidence="1 2" key="1">
    <citation type="journal article" date="2012" name="J. Bacteriol.">
        <title>Complete genome sequence of Mycoplasma haemocanis strain Illinois.</title>
        <authorList>
            <person name="do Nascimento N.C."/>
            <person name="Guimaraes A.M."/>
            <person name="Santos A.P."/>
            <person name="Sanmiguel P.J."/>
            <person name="Messick J.B."/>
        </authorList>
    </citation>
    <scope>NUCLEOTIDE SEQUENCE [LARGE SCALE GENOMIC DNA]</scope>
    <source>
        <strain evidence="1 2">Illinois</strain>
    </source>
</reference>
<evidence type="ECO:0000313" key="2">
    <source>
        <dbReference type="Proteomes" id="UP000009135"/>
    </source>
</evidence>
<dbReference type="AlphaFoldDB" id="H6N6I9"/>